<proteinExistence type="predicted"/>
<evidence type="ECO:0000313" key="3">
    <source>
        <dbReference type="Proteomes" id="UP000199400"/>
    </source>
</evidence>
<dbReference type="Proteomes" id="UP000199400">
    <property type="component" value="Unassembled WGS sequence"/>
</dbReference>
<dbReference type="EMBL" id="FOMX01000137">
    <property type="protein sequence ID" value="SFF49751.1"/>
    <property type="molecule type" value="Genomic_DNA"/>
</dbReference>
<evidence type="ECO:0008006" key="4">
    <source>
        <dbReference type="Google" id="ProtNLM"/>
    </source>
</evidence>
<feature type="compositionally biased region" description="Low complexity" evidence="1">
    <location>
        <begin position="19"/>
        <end position="40"/>
    </location>
</feature>
<gene>
    <name evidence="2" type="ORF">SAMN02745121_09192</name>
</gene>
<protein>
    <recommendedName>
        <fullName evidence="4">Myxococcus cysteine-rich repeat-containing protein</fullName>
    </recommendedName>
</protein>
<accession>A0A1I2JAN7</accession>
<sequence>MVLLDGCSPGSAKSTDGEPTSSDAGSDASSTTPTSGGTPDLPASSCGDGVVDSGEACDDGNGGCDACTDACTPGVDPELDWSVPLAPIVEVRGFDLTQQQRAWVVGTTNDEAIVLQRIEVDGSMESFDLTALAGFAEIVAFHVNGVTGEAGVLGLLPDKTLKLARAGGDGPIGEPLTIATSVATELMAITSVGVTFVEGVEGGTATTLAWTGEQLVSFASATASFVDAVGDRLVIGTHLVTLVDADGENRVETMCWGQRLTTSGTHVVRDDSDLSSGDLAMESCELASGALVSEVIATGVGGFEVGPIADVVDAAPNGNPLGVWSVCHGEGSVMGCEVPRTRGFGGPSDPEAIEIDECDEPRHARLGSDRGIYMVRHDRTTAALSLVRRGTLPLAPPWG</sequence>
<evidence type="ECO:0000256" key="1">
    <source>
        <dbReference type="SAM" id="MobiDB-lite"/>
    </source>
</evidence>
<dbReference type="AlphaFoldDB" id="A0A1I2JAN7"/>
<keyword evidence="3" id="KW-1185">Reference proteome</keyword>
<reference evidence="3" key="1">
    <citation type="submission" date="2016-10" db="EMBL/GenBank/DDBJ databases">
        <authorList>
            <person name="Varghese N."/>
            <person name="Submissions S."/>
        </authorList>
    </citation>
    <scope>NUCLEOTIDE SEQUENCE [LARGE SCALE GENOMIC DNA]</scope>
    <source>
        <strain evidence="3">ATCC 25963</strain>
    </source>
</reference>
<organism evidence="2 3">
    <name type="scientific">Nannocystis exedens</name>
    <dbReference type="NCBI Taxonomy" id="54"/>
    <lineage>
        <taxon>Bacteria</taxon>
        <taxon>Pseudomonadati</taxon>
        <taxon>Myxococcota</taxon>
        <taxon>Polyangia</taxon>
        <taxon>Nannocystales</taxon>
        <taxon>Nannocystaceae</taxon>
        <taxon>Nannocystis</taxon>
    </lineage>
</organism>
<feature type="region of interest" description="Disordered" evidence="1">
    <location>
        <begin position="1"/>
        <end position="47"/>
    </location>
</feature>
<name>A0A1I2JAN7_9BACT</name>
<evidence type="ECO:0000313" key="2">
    <source>
        <dbReference type="EMBL" id="SFF49751.1"/>
    </source>
</evidence>